<sequence length="79" mass="8884">MMKIKARWCLATNAAHRVAICGVWDDDYLISSIYVFATWETAPAIFVERIKGAAQMANEIVADLEALKKWTMPAPADKR</sequence>
<dbReference type="EMBL" id="KT716399">
    <property type="protein sequence ID" value="ALH46244.1"/>
    <property type="molecule type" value="Genomic_DNA"/>
</dbReference>
<gene>
    <name evidence="1" type="ORF">POR1_39</name>
</gene>
<proteinExistence type="predicted"/>
<organism evidence="1 2">
    <name type="scientific">Pseudomonas phage POR1</name>
    <dbReference type="NCBI Taxonomy" id="1718594"/>
    <lineage>
        <taxon>Viruses</taxon>
        <taxon>Duplodnaviria</taxon>
        <taxon>Heunggongvirae</taxon>
        <taxon>Uroviricota</taxon>
        <taxon>Caudoviricetes</taxon>
        <taxon>Porunavirus</taxon>
        <taxon>Porunavirus POR1</taxon>
    </lineage>
</organism>
<name>A0A0N9S7H4_9CAUD</name>
<evidence type="ECO:0000313" key="1">
    <source>
        <dbReference type="EMBL" id="ALH46244.1"/>
    </source>
</evidence>
<keyword evidence="2" id="KW-1185">Reference proteome</keyword>
<accession>A0A0N9S7H4</accession>
<reference evidence="1 2" key="1">
    <citation type="journal article" date="2016" name="Genome Announc.">
        <title>Genome Sequences of Pseudomonas oryzihabitans Phage POR1 and Pseudomonas aeruginosa Phage PAE1.</title>
        <authorList>
            <person name="Dyson Z.A."/>
            <person name="Seviour R.J."/>
            <person name="Tucci J."/>
            <person name="Petrovski S."/>
        </authorList>
    </citation>
    <scope>NUCLEOTIDE SEQUENCE [LARGE SCALE GENOMIC DNA]</scope>
</reference>
<evidence type="ECO:0000313" key="2">
    <source>
        <dbReference type="Proteomes" id="UP000225954"/>
    </source>
</evidence>
<protein>
    <submittedName>
        <fullName evidence="1">Uncharacterized protein</fullName>
    </submittedName>
</protein>
<dbReference type="Proteomes" id="UP000225954">
    <property type="component" value="Segment"/>
</dbReference>